<dbReference type="OrthoDB" id="1930760at2759"/>
<keyword evidence="4" id="KW-0378">Hydrolase</keyword>
<feature type="region of interest" description="Disordered" evidence="13">
    <location>
        <begin position="394"/>
        <end position="433"/>
    </location>
</feature>
<feature type="repeat" description="WD" evidence="12">
    <location>
        <begin position="236"/>
        <end position="278"/>
    </location>
</feature>
<name>A0A9F2N1I1_PYTBI</name>
<dbReference type="OMA" id="LDMKWLP"/>
<dbReference type="FunFam" id="2.130.10.10:FF:000910">
    <property type="entry name" value="Diphthamide biosynthesis 7"/>
    <property type="match status" value="1"/>
</dbReference>
<evidence type="ECO:0000256" key="1">
    <source>
        <dbReference type="ARBA" id="ARBA00005156"/>
    </source>
</evidence>
<evidence type="ECO:0000256" key="7">
    <source>
        <dbReference type="ARBA" id="ARBA00047551"/>
    </source>
</evidence>
<dbReference type="InterPro" id="IPR052415">
    <property type="entry name" value="Diphthine_MTase"/>
</dbReference>
<keyword evidence="3" id="KW-0677">Repeat</keyword>
<protein>
    <recommendedName>
        <fullName evidence="9">Diphthine methyltransferase</fullName>
        <ecNumber evidence="6">3.1.1.97</ecNumber>
    </recommendedName>
    <alternativeName>
        <fullName evidence="11">Diphthamide biosynthesis protein 7</fullName>
    </alternativeName>
    <alternativeName>
        <fullName evidence="10">WD repeat-containing protein 85</fullName>
    </alternativeName>
</protein>
<organism evidence="14 15">
    <name type="scientific">Python bivittatus</name>
    <name type="common">Burmese python</name>
    <name type="synonym">Python molurus bivittatus</name>
    <dbReference type="NCBI Taxonomy" id="176946"/>
    <lineage>
        <taxon>Eukaryota</taxon>
        <taxon>Metazoa</taxon>
        <taxon>Chordata</taxon>
        <taxon>Craniata</taxon>
        <taxon>Vertebrata</taxon>
        <taxon>Euteleostomi</taxon>
        <taxon>Lepidosauria</taxon>
        <taxon>Squamata</taxon>
        <taxon>Bifurcata</taxon>
        <taxon>Unidentata</taxon>
        <taxon>Episquamata</taxon>
        <taxon>Toxicofera</taxon>
        <taxon>Serpentes</taxon>
        <taxon>Henophidia</taxon>
        <taxon>Pythonidae</taxon>
        <taxon>Python</taxon>
    </lineage>
</organism>
<dbReference type="AlphaFoldDB" id="A0A9F2N1I1"/>
<evidence type="ECO:0000313" key="15">
    <source>
        <dbReference type="RefSeq" id="XP_007420658.1"/>
    </source>
</evidence>
<evidence type="ECO:0000256" key="6">
    <source>
        <dbReference type="ARBA" id="ARBA00039131"/>
    </source>
</evidence>
<evidence type="ECO:0000256" key="2">
    <source>
        <dbReference type="ARBA" id="ARBA00022574"/>
    </source>
</evidence>
<dbReference type="InterPro" id="IPR015943">
    <property type="entry name" value="WD40/YVTN_repeat-like_dom_sf"/>
</dbReference>
<dbReference type="PANTHER" id="PTHR46042:SF1">
    <property type="entry name" value="DIPHTHINE METHYLTRANSFERASE"/>
    <property type="match status" value="1"/>
</dbReference>
<dbReference type="GO" id="GO:0008168">
    <property type="term" value="F:methyltransferase activity"/>
    <property type="evidence" value="ECO:0007669"/>
    <property type="project" value="UniProtKB-KW"/>
</dbReference>
<dbReference type="GO" id="GO:0005737">
    <property type="term" value="C:cytoplasm"/>
    <property type="evidence" value="ECO:0007669"/>
    <property type="project" value="TreeGrafter"/>
</dbReference>
<evidence type="ECO:0000256" key="3">
    <source>
        <dbReference type="ARBA" id="ARBA00022737"/>
    </source>
</evidence>
<keyword evidence="15" id="KW-0808">Transferase</keyword>
<comment type="pathway">
    <text evidence="1">Protein modification; peptidyl-diphthamide biosynthesis.</text>
</comment>
<evidence type="ECO:0000256" key="4">
    <source>
        <dbReference type="ARBA" id="ARBA00022801"/>
    </source>
</evidence>
<dbReference type="Gene3D" id="2.130.10.10">
    <property type="entry name" value="YVTN repeat-like/Quinoprotein amine dehydrogenase"/>
    <property type="match status" value="1"/>
</dbReference>
<gene>
    <name evidence="15" type="primary">DPH7</name>
</gene>
<evidence type="ECO:0000256" key="5">
    <source>
        <dbReference type="ARBA" id="ARBA00038092"/>
    </source>
</evidence>
<sequence length="464" mass="52025">MHIDMAFRCKIQTLQVVDTEYSADAVEWCPVEGWHSVLACGTYQLKKLDSEPGQSCSENNEPHIRLGRLYLYSFEDQIFTPLTEIQRLETVAILDIKWCHIPIAGRPVLGIANAEGVVKLTHLMGSEKSYRLQPLCSVDLGDECLALSLDWSTGRGQRSHPPRLVSSDSKGRVSLLSVDESGSSMHVLEQWKAHDFEAWVAAFDYWNTHIVYSGGDDCKLQGWDTRKSSRVPLFTSEQHSMGVCSIQSHPLREHLLATGSYDEHVLLWDTRKMKQPLADTHVQGGVWRLKWHPSQEYLLLAACMHNGFVILDCQSSLAETKEKCTILSSYVLHNSLAYGADWSRLLPSNPLEMSAAMPIIQVDQRARREDLKVQNLKIMYESPTATFDVLLEEEDQTPASPPQAEGSLDLQEPSADGRAPDTKANGDAQSAKAQRETSLLATCSFYDNVLHVWKWEVSQSSPLA</sequence>
<dbReference type="Proteomes" id="UP000695026">
    <property type="component" value="Unplaced"/>
</dbReference>
<evidence type="ECO:0000256" key="10">
    <source>
        <dbReference type="ARBA" id="ARBA00075709"/>
    </source>
</evidence>
<dbReference type="InterPro" id="IPR036322">
    <property type="entry name" value="WD40_repeat_dom_sf"/>
</dbReference>
<comment type="subunit">
    <text evidence="8">Interacts with INCA1.</text>
</comment>
<evidence type="ECO:0000256" key="13">
    <source>
        <dbReference type="SAM" id="MobiDB-lite"/>
    </source>
</evidence>
<dbReference type="Pfam" id="PF00400">
    <property type="entry name" value="WD40"/>
    <property type="match status" value="1"/>
</dbReference>
<dbReference type="GO" id="GO:0032259">
    <property type="term" value="P:methylation"/>
    <property type="evidence" value="ECO:0007669"/>
    <property type="project" value="UniProtKB-KW"/>
</dbReference>
<dbReference type="GO" id="GO:0017183">
    <property type="term" value="P:protein histidyl modification to diphthamide"/>
    <property type="evidence" value="ECO:0007669"/>
    <property type="project" value="TreeGrafter"/>
</dbReference>
<dbReference type="EC" id="3.1.1.97" evidence="6"/>
<dbReference type="KEGG" id="pbi:103065855"/>
<comment type="catalytic activity">
    <reaction evidence="7">
        <text>diphthine methyl ester-[translation elongation factor 2] + H2O = diphthine-[translation elongation factor 2] + methanol + H(+)</text>
        <dbReference type="Rhea" id="RHEA:42656"/>
        <dbReference type="Rhea" id="RHEA-COMP:10172"/>
        <dbReference type="Rhea" id="RHEA-COMP:10173"/>
        <dbReference type="ChEBI" id="CHEBI:15377"/>
        <dbReference type="ChEBI" id="CHEBI:15378"/>
        <dbReference type="ChEBI" id="CHEBI:17790"/>
        <dbReference type="ChEBI" id="CHEBI:79005"/>
        <dbReference type="ChEBI" id="CHEBI:82696"/>
        <dbReference type="EC" id="3.1.1.97"/>
    </reaction>
</comment>
<dbReference type="CTD" id="92715"/>
<dbReference type="InterPro" id="IPR019775">
    <property type="entry name" value="WD40_repeat_CS"/>
</dbReference>
<evidence type="ECO:0000256" key="8">
    <source>
        <dbReference type="ARBA" id="ARBA00062137"/>
    </source>
</evidence>
<dbReference type="RefSeq" id="XP_007420658.1">
    <property type="nucleotide sequence ID" value="XM_007420596.3"/>
</dbReference>
<comment type="similarity">
    <text evidence="5">Belongs to the DPH7 family.</text>
</comment>
<dbReference type="PROSITE" id="PS50082">
    <property type="entry name" value="WD_REPEATS_2"/>
    <property type="match status" value="1"/>
</dbReference>
<evidence type="ECO:0000256" key="12">
    <source>
        <dbReference type="PROSITE-ProRule" id="PRU00221"/>
    </source>
</evidence>
<reference evidence="15" key="1">
    <citation type="submission" date="2025-08" db="UniProtKB">
        <authorList>
            <consortium name="RefSeq"/>
        </authorList>
    </citation>
    <scope>IDENTIFICATION</scope>
    <source>
        <tissue evidence="15">Liver</tissue>
    </source>
</reference>
<keyword evidence="15" id="KW-0489">Methyltransferase</keyword>
<dbReference type="PANTHER" id="PTHR46042">
    <property type="entry name" value="DIPHTHINE METHYLTRANSFERASE"/>
    <property type="match status" value="1"/>
</dbReference>
<dbReference type="InterPro" id="IPR001680">
    <property type="entry name" value="WD40_rpt"/>
</dbReference>
<dbReference type="GeneID" id="103065855"/>
<evidence type="ECO:0000256" key="11">
    <source>
        <dbReference type="ARBA" id="ARBA00081300"/>
    </source>
</evidence>
<evidence type="ECO:0000313" key="14">
    <source>
        <dbReference type="Proteomes" id="UP000695026"/>
    </source>
</evidence>
<accession>A0A9F2N1I1</accession>
<dbReference type="GO" id="GO:0061685">
    <property type="term" value="F:diphthine methylesterase activity"/>
    <property type="evidence" value="ECO:0007669"/>
    <property type="project" value="UniProtKB-EC"/>
</dbReference>
<proteinExistence type="inferred from homology"/>
<dbReference type="PROSITE" id="PS00678">
    <property type="entry name" value="WD_REPEATS_1"/>
    <property type="match status" value="1"/>
</dbReference>
<keyword evidence="14" id="KW-1185">Reference proteome</keyword>
<keyword evidence="2 12" id="KW-0853">WD repeat</keyword>
<dbReference type="SMART" id="SM00320">
    <property type="entry name" value="WD40"/>
    <property type="match status" value="4"/>
</dbReference>
<dbReference type="SUPFAM" id="SSF50978">
    <property type="entry name" value="WD40 repeat-like"/>
    <property type="match status" value="1"/>
</dbReference>
<evidence type="ECO:0000256" key="9">
    <source>
        <dbReference type="ARBA" id="ARBA00074662"/>
    </source>
</evidence>